<dbReference type="PANTHER" id="PTHR46889:SF5">
    <property type="entry name" value="INTEGRASE PROTEIN"/>
    <property type="match status" value="1"/>
</dbReference>
<accession>A0AAW9AH62</accession>
<proteinExistence type="predicted"/>
<gene>
    <name evidence="2" type="ORF">QTL97_16510</name>
</gene>
<keyword evidence="3" id="KW-1185">Reference proteome</keyword>
<dbReference type="AlphaFoldDB" id="A0AAW9AH62"/>
<comment type="caution">
    <text evidence="2">The sequence shown here is derived from an EMBL/GenBank/DDBJ whole genome shotgun (WGS) entry which is preliminary data.</text>
</comment>
<dbReference type="PANTHER" id="PTHR46889">
    <property type="entry name" value="TRANSPOSASE INSF FOR INSERTION SEQUENCE IS3B-RELATED"/>
    <property type="match status" value="1"/>
</dbReference>
<sequence length="121" mass="14190">MPRSTYYQSFHKVKSSSEIENEAILERIKIIHAESKGRYGAPKIHHFLEKEGFTVSLKRVQRIMKAEGIRSTITKKYRPASSNSQIEERDNLLEQDFETTTINEKWVADIPIGRNRYLCFE</sequence>
<dbReference type="RefSeq" id="WP_283734230.1">
    <property type="nucleotide sequence ID" value="NZ_CP125968.1"/>
</dbReference>
<evidence type="ECO:0000259" key="1">
    <source>
        <dbReference type="Pfam" id="PF13276"/>
    </source>
</evidence>
<organism evidence="2 3">
    <name type="scientific">Sporosarcina thermotolerans</name>
    <dbReference type="NCBI Taxonomy" id="633404"/>
    <lineage>
        <taxon>Bacteria</taxon>
        <taxon>Bacillati</taxon>
        <taxon>Bacillota</taxon>
        <taxon>Bacilli</taxon>
        <taxon>Bacillales</taxon>
        <taxon>Caryophanaceae</taxon>
        <taxon>Sporosarcina</taxon>
    </lineage>
</organism>
<dbReference type="Proteomes" id="UP001271648">
    <property type="component" value="Unassembled WGS sequence"/>
</dbReference>
<name>A0AAW9AH62_9BACL</name>
<dbReference type="Pfam" id="PF13276">
    <property type="entry name" value="HTH_21"/>
    <property type="match status" value="1"/>
</dbReference>
<dbReference type="InterPro" id="IPR050900">
    <property type="entry name" value="Transposase_IS3/IS150/IS904"/>
</dbReference>
<protein>
    <submittedName>
        <fullName evidence="2">IS3 family transposase</fullName>
    </submittedName>
</protein>
<reference evidence="2 3" key="1">
    <citation type="submission" date="2023-06" db="EMBL/GenBank/DDBJ databases">
        <title>Sporosarcina sp. nov., isolated from Korean traditional fermented seafood 'Jeotgal'.</title>
        <authorList>
            <person name="Yang A.I."/>
            <person name="Shin N.-R."/>
        </authorList>
    </citation>
    <scope>NUCLEOTIDE SEQUENCE [LARGE SCALE GENOMIC DNA]</scope>
    <source>
        <strain evidence="2 3">KCTC43456</strain>
    </source>
</reference>
<dbReference type="InterPro" id="IPR025948">
    <property type="entry name" value="HTH-like_dom"/>
</dbReference>
<evidence type="ECO:0000313" key="3">
    <source>
        <dbReference type="Proteomes" id="UP001271648"/>
    </source>
</evidence>
<dbReference type="EMBL" id="JAUBDJ010000014">
    <property type="protein sequence ID" value="MDW0118533.1"/>
    <property type="molecule type" value="Genomic_DNA"/>
</dbReference>
<evidence type="ECO:0000313" key="2">
    <source>
        <dbReference type="EMBL" id="MDW0118533.1"/>
    </source>
</evidence>
<feature type="domain" description="HTH-like" evidence="1">
    <location>
        <begin position="21"/>
        <end position="77"/>
    </location>
</feature>